<dbReference type="InterPro" id="IPR050059">
    <property type="entry name" value="ATP_synthase_B_chain"/>
</dbReference>
<dbReference type="InterPro" id="IPR002146">
    <property type="entry name" value="ATP_synth_b/b'su_bac/chlpt"/>
</dbReference>
<keyword evidence="5 15" id="KW-0138">CF(0)</keyword>
<dbReference type="GO" id="GO:0045259">
    <property type="term" value="C:proton-transporting ATP synthase complex"/>
    <property type="evidence" value="ECO:0007669"/>
    <property type="project" value="UniProtKB-KW"/>
</dbReference>
<dbReference type="EMBL" id="VWNA01000001">
    <property type="protein sequence ID" value="MQT13936.1"/>
    <property type="molecule type" value="Genomic_DNA"/>
</dbReference>
<evidence type="ECO:0000256" key="5">
    <source>
        <dbReference type="ARBA" id="ARBA00022547"/>
    </source>
</evidence>
<evidence type="ECO:0000256" key="3">
    <source>
        <dbReference type="ARBA" id="ARBA00022448"/>
    </source>
</evidence>
<evidence type="ECO:0000256" key="2">
    <source>
        <dbReference type="ARBA" id="ARBA00005513"/>
    </source>
</evidence>
<dbReference type="AlphaFoldDB" id="A0A6A7Y597"/>
<comment type="function">
    <text evidence="13">Component of the F(0) channel, it forms part of the peripheral stalk, linking F(1) to F(0). The b'-subunit is a diverged and duplicated form of b found in plants and photosynthetic bacteria.</text>
</comment>
<dbReference type="PANTHER" id="PTHR33445">
    <property type="entry name" value="ATP SYNTHASE SUBUNIT B', CHLOROPLASTIC"/>
    <property type="match status" value="1"/>
</dbReference>
<dbReference type="CDD" id="cd06503">
    <property type="entry name" value="ATP-synt_Fo_b"/>
    <property type="match status" value="1"/>
</dbReference>
<dbReference type="HAMAP" id="MF_01398">
    <property type="entry name" value="ATP_synth_b_bprime"/>
    <property type="match status" value="1"/>
</dbReference>
<evidence type="ECO:0000256" key="15">
    <source>
        <dbReference type="HAMAP-Rule" id="MF_01398"/>
    </source>
</evidence>
<dbReference type="GO" id="GO:0005886">
    <property type="term" value="C:plasma membrane"/>
    <property type="evidence" value="ECO:0007669"/>
    <property type="project" value="UniProtKB-SubCell"/>
</dbReference>
<comment type="caution">
    <text evidence="18">The sequence shown here is derived from an EMBL/GenBank/DDBJ whole genome shotgun (WGS) entry which is preliminary data.</text>
</comment>
<comment type="function">
    <text evidence="12 15">F(1)F(0) ATP synthase produces ATP from ADP in the presence of a proton or sodium gradient. F-type ATPases consist of two structural domains, F(1) containing the extramembraneous catalytic core and F(0) containing the membrane proton channel, linked together by a central stalk and a peripheral stalk. During catalysis, ATP synthesis in the catalytic domain of F(1) is coupled via a rotary mechanism of the central stalk subunits to proton translocation.</text>
</comment>
<evidence type="ECO:0000256" key="9">
    <source>
        <dbReference type="ARBA" id="ARBA00023065"/>
    </source>
</evidence>
<keyword evidence="7 15" id="KW-0375">Hydrogen ion transport</keyword>
<organism evidence="18 19">
    <name type="scientific">Segnochrobactrum spirostomi</name>
    <dbReference type="NCBI Taxonomy" id="2608987"/>
    <lineage>
        <taxon>Bacteria</taxon>
        <taxon>Pseudomonadati</taxon>
        <taxon>Pseudomonadota</taxon>
        <taxon>Alphaproteobacteria</taxon>
        <taxon>Hyphomicrobiales</taxon>
        <taxon>Segnochrobactraceae</taxon>
        <taxon>Segnochrobactrum</taxon>
    </lineage>
</organism>
<proteinExistence type="inferred from homology"/>
<accession>A0A6A7Y597</accession>
<name>A0A6A7Y597_9HYPH</name>
<dbReference type="Pfam" id="PF00430">
    <property type="entry name" value="ATP-synt_B"/>
    <property type="match status" value="1"/>
</dbReference>
<evidence type="ECO:0000256" key="13">
    <source>
        <dbReference type="ARBA" id="ARBA00025614"/>
    </source>
</evidence>
<keyword evidence="6 15" id="KW-0812">Transmembrane</keyword>
<evidence type="ECO:0000256" key="14">
    <source>
        <dbReference type="ARBA" id="ARBA00025830"/>
    </source>
</evidence>
<feature type="transmembrane region" description="Helical" evidence="15">
    <location>
        <begin position="6"/>
        <end position="23"/>
    </location>
</feature>
<keyword evidence="11 15" id="KW-0066">ATP synthesis</keyword>
<keyword evidence="8 15" id="KW-1133">Transmembrane helix</keyword>
<evidence type="ECO:0000256" key="11">
    <source>
        <dbReference type="ARBA" id="ARBA00023310"/>
    </source>
</evidence>
<evidence type="ECO:0000256" key="12">
    <source>
        <dbReference type="ARBA" id="ARBA00025198"/>
    </source>
</evidence>
<dbReference type="Proteomes" id="UP000332515">
    <property type="component" value="Unassembled WGS sequence"/>
</dbReference>
<evidence type="ECO:0000256" key="16">
    <source>
        <dbReference type="RuleBase" id="RU003848"/>
    </source>
</evidence>
<comment type="similarity">
    <text evidence="2 15 16">Belongs to the ATPase B chain family.</text>
</comment>
<evidence type="ECO:0000256" key="8">
    <source>
        <dbReference type="ARBA" id="ARBA00022989"/>
    </source>
</evidence>
<evidence type="ECO:0000313" key="18">
    <source>
        <dbReference type="EMBL" id="MQT13936.1"/>
    </source>
</evidence>
<comment type="subunit">
    <text evidence="14 15">F-type ATPases have 2 components, F(1) - the catalytic core - and F(0) - the membrane proton channel. F(1) has five subunits: alpha(3), beta(3), gamma(1), delta(1), epsilon(1). F(0) has three main subunits: a(1), b(2) and c(10-14). The alpha and beta chains form an alternating ring which encloses part of the gamma chain. F(1) is attached to F(0) by a central stalk formed by the gamma and epsilon chains, while a peripheral stalk is formed by the delta and b chains.</text>
</comment>
<keyword evidence="4 15" id="KW-1003">Cell membrane</keyword>
<feature type="coiled-coil region" evidence="17">
    <location>
        <begin position="37"/>
        <end position="85"/>
    </location>
</feature>
<comment type="subcellular location">
    <subcellularLocation>
        <location evidence="1">Cell inner membrane</location>
        <topology evidence="1">Single-pass membrane protein</topology>
    </subcellularLocation>
    <subcellularLocation>
        <location evidence="15">Cell membrane</location>
        <topology evidence="15">Single-pass membrane protein</topology>
    </subcellularLocation>
</comment>
<evidence type="ECO:0000256" key="17">
    <source>
        <dbReference type="SAM" id="Coils"/>
    </source>
</evidence>
<evidence type="ECO:0000256" key="10">
    <source>
        <dbReference type="ARBA" id="ARBA00023136"/>
    </source>
</evidence>
<gene>
    <name evidence="15" type="primary">atpF</name>
    <name evidence="18" type="ORF">F0357_15070</name>
</gene>
<sequence length="161" mass="17439">MAFDATFYATVAFLILVAALIWIKIPTKLNGALDGRSQRIRTELDEARKLREEAQLLLADYQRKRKEAEAEAAQVLESAKAEAERITAAAHADIEEMIARRTKTAEAKIAQAESQAVAEVRARAADVAIAAATDILKAKVTGPLADTLLDQGIEAAKARLN</sequence>
<keyword evidence="17" id="KW-0175">Coiled coil</keyword>
<evidence type="ECO:0000256" key="7">
    <source>
        <dbReference type="ARBA" id="ARBA00022781"/>
    </source>
</evidence>
<keyword evidence="10 15" id="KW-0472">Membrane</keyword>
<evidence type="ECO:0000313" key="19">
    <source>
        <dbReference type="Proteomes" id="UP000332515"/>
    </source>
</evidence>
<keyword evidence="3 15" id="KW-0813">Transport</keyword>
<dbReference type="RefSeq" id="WP_153483610.1">
    <property type="nucleotide sequence ID" value="NZ_VWNA01000001.1"/>
</dbReference>
<evidence type="ECO:0000256" key="4">
    <source>
        <dbReference type="ARBA" id="ARBA00022475"/>
    </source>
</evidence>
<keyword evidence="19" id="KW-1185">Reference proteome</keyword>
<dbReference type="GO" id="GO:0046961">
    <property type="term" value="F:proton-transporting ATPase activity, rotational mechanism"/>
    <property type="evidence" value="ECO:0007669"/>
    <property type="project" value="TreeGrafter"/>
</dbReference>
<reference evidence="18 19" key="1">
    <citation type="submission" date="2019-09" db="EMBL/GenBank/DDBJ databases">
        <title>Segnochrobactrum spirostomi gen. nov., sp. nov., isolated from the ciliate Spirostomum cf. yagiui and description of a novel family, Segnochrobactraceae fam. nov. within the order Rhizobiales of the class Alphaproteobacteria.</title>
        <authorList>
            <person name="Akter S."/>
            <person name="Shazib S.U.A."/>
            <person name="Shin M.K."/>
        </authorList>
    </citation>
    <scope>NUCLEOTIDE SEQUENCE [LARGE SCALE GENOMIC DNA]</scope>
    <source>
        <strain evidence="18 19">Sp-1</strain>
    </source>
</reference>
<evidence type="ECO:0000256" key="1">
    <source>
        <dbReference type="ARBA" id="ARBA00004377"/>
    </source>
</evidence>
<dbReference type="PANTHER" id="PTHR33445:SF1">
    <property type="entry name" value="ATP SYNTHASE SUBUNIT B"/>
    <property type="match status" value="1"/>
</dbReference>
<evidence type="ECO:0000256" key="6">
    <source>
        <dbReference type="ARBA" id="ARBA00022692"/>
    </source>
</evidence>
<protein>
    <recommendedName>
        <fullName evidence="15">ATP synthase subunit b</fullName>
    </recommendedName>
    <alternativeName>
        <fullName evidence="15">ATP synthase F(0) sector subunit b</fullName>
    </alternativeName>
    <alternativeName>
        <fullName evidence="15">ATPase subunit I</fullName>
    </alternativeName>
    <alternativeName>
        <fullName evidence="15">F-type ATPase subunit b</fullName>
        <shortName evidence="15">F-ATPase subunit b</shortName>
    </alternativeName>
</protein>
<keyword evidence="9 15" id="KW-0406">Ion transport</keyword>
<dbReference type="GO" id="GO:0046933">
    <property type="term" value="F:proton-transporting ATP synthase activity, rotational mechanism"/>
    <property type="evidence" value="ECO:0007669"/>
    <property type="project" value="UniProtKB-UniRule"/>
</dbReference>